<evidence type="ECO:0000256" key="1">
    <source>
        <dbReference type="SAM" id="MobiDB-lite"/>
    </source>
</evidence>
<dbReference type="PaxDb" id="2850-Phatr31571"/>
<dbReference type="AlphaFoldDB" id="B7FRP8"/>
<feature type="compositionally biased region" description="Polar residues" evidence="1">
    <location>
        <begin position="122"/>
        <end position="132"/>
    </location>
</feature>
<protein>
    <submittedName>
        <fullName evidence="2">Uncharacterized protein</fullName>
    </submittedName>
</protein>
<gene>
    <name evidence="2" type="ORF">PHATRDRAFT_31571</name>
</gene>
<dbReference type="Proteomes" id="UP000000759">
    <property type="component" value="Chromosome 1"/>
</dbReference>
<reference evidence="3" key="2">
    <citation type="submission" date="2008-08" db="EMBL/GenBank/DDBJ databases">
        <authorList>
            <consortium name="Diatom Consortium"/>
            <person name="Grigoriev I."/>
            <person name="Grimwood J."/>
            <person name="Kuo A."/>
            <person name="Otillar R.P."/>
            <person name="Salamov A."/>
            <person name="Detter J.C."/>
            <person name="Lindquist E."/>
            <person name="Shapiro H."/>
            <person name="Lucas S."/>
            <person name="Glavina del Rio T."/>
            <person name="Pitluck S."/>
            <person name="Rokhsar D."/>
            <person name="Bowler C."/>
        </authorList>
    </citation>
    <scope>GENOME REANNOTATION</scope>
    <source>
        <strain evidence="3">CCAP 1055/1</strain>
    </source>
</reference>
<evidence type="ECO:0000313" key="2">
    <source>
        <dbReference type="EMBL" id="EEC51546.1"/>
    </source>
</evidence>
<dbReference type="OrthoDB" id="55834at2759"/>
<dbReference type="RefSeq" id="XP_002177083.1">
    <property type="nucleotide sequence ID" value="XM_002177047.1"/>
</dbReference>
<organism evidence="2 3">
    <name type="scientific">Phaeodactylum tricornutum (strain CCAP 1055/1)</name>
    <dbReference type="NCBI Taxonomy" id="556484"/>
    <lineage>
        <taxon>Eukaryota</taxon>
        <taxon>Sar</taxon>
        <taxon>Stramenopiles</taxon>
        <taxon>Ochrophyta</taxon>
        <taxon>Bacillariophyta</taxon>
        <taxon>Bacillariophyceae</taxon>
        <taxon>Bacillariophycidae</taxon>
        <taxon>Naviculales</taxon>
        <taxon>Phaeodactylaceae</taxon>
        <taxon>Phaeodactylum</taxon>
    </lineage>
</organism>
<feature type="region of interest" description="Disordered" evidence="1">
    <location>
        <begin position="114"/>
        <end position="196"/>
    </location>
</feature>
<evidence type="ECO:0000313" key="3">
    <source>
        <dbReference type="Proteomes" id="UP000000759"/>
    </source>
</evidence>
<dbReference type="InParanoid" id="B7FRP8"/>
<dbReference type="EMBL" id="CM000605">
    <property type="protein sequence ID" value="EEC51546.1"/>
    <property type="molecule type" value="Genomic_DNA"/>
</dbReference>
<feature type="compositionally biased region" description="Polar residues" evidence="1">
    <location>
        <begin position="176"/>
        <end position="186"/>
    </location>
</feature>
<dbReference type="eggNOG" id="ENOG502RWPG">
    <property type="taxonomic scope" value="Eukaryota"/>
</dbReference>
<sequence>MSDAKNMKEESGETSPPRPEPCRRRARGSATKNGRSAIDDSPPVASPLRGWQARALVHRTPQHVLTLWSRPQYPSISAGPLVIQDRYVVQGTATHGKVLIWTSEAILQRIGGEGAAGENASDKNNYSAPTTKNLEESDMDVGSDDFARTHGPSRRQLDPRFSHPLEPTFVVDTISERTSSPSSPQEDQTDHDRRKESICEAAPIVALAELLEDTRARRKETGNLVAVSVLGQVSMISLDPSRAFSFYSWATNRVGATSVGCTLRGSIVIGYENGIVEAWRVIAAKEGPTKKLLWRAAWEHASPIASIQQLPVNEETNSVEMTPPSFSEANRNLNASPHHEYLIITLQPRDSATPTRSMVDVVDTTSLELAWRDLAKPDDFTSETTNILAMEDHWILPSPGMELVDTSTLPRTRIPGLPRRRPHVSSSGTNALYVLPQNLGCVMGLSDGTLARIYAECTSVSQPDMLSWGVSSATDQCVLSYPTIGLGHVYLPLAKESPTSERVPHIACCLRGGTVYLVPITTSSSSDAARPIYTLSYPHEVDRDAHFQQLHGFTACALQPRSITKKSGDSTAGGETEGSLTNTFLFFAWPGGIIDVYLCGLTDRQTKESVEKSTLLEKLWSNGTVQMLSDSLLHQSNDCPPEGFSIELTQWQNALTDISKRGAPASFDELKTEGFQSLRSLILTLATENELNTGPSPL</sequence>
<feature type="compositionally biased region" description="Basic and acidic residues" evidence="1">
    <location>
        <begin position="1"/>
        <end position="11"/>
    </location>
</feature>
<proteinExistence type="predicted"/>
<accession>B7FRP8</accession>
<dbReference type="HOGENOM" id="CLU_395098_0_0_1"/>
<feature type="region of interest" description="Disordered" evidence="1">
    <location>
        <begin position="1"/>
        <end position="46"/>
    </location>
</feature>
<reference evidence="2 3" key="1">
    <citation type="journal article" date="2008" name="Nature">
        <title>The Phaeodactylum genome reveals the evolutionary history of diatom genomes.</title>
        <authorList>
            <person name="Bowler C."/>
            <person name="Allen A.E."/>
            <person name="Badger J.H."/>
            <person name="Grimwood J."/>
            <person name="Jabbari K."/>
            <person name="Kuo A."/>
            <person name="Maheswari U."/>
            <person name="Martens C."/>
            <person name="Maumus F."/>
            <person name="Otillar R.P."/>
            <person name="Rayko E."/>
            <person name="Salamov A."/>
            <person name="Vandepoele K."/>
            <person name="Beszteri B."/>
            <person name="Gruber A."/>
            <person name="Heijde M."/>
            <person name="Katinka M."/>
            <person name="Mock T."/>
            <person name="Valentin K."/>
            <person name="Verret F."/>
            <person name="Berges J.A."/>
            <person name="Brownlee C."/>
            <person name="Cadoret J.P."/>
            <person name="Chiovitti A."/>
            <person name="Choi C.J."/>
            <person name="Coesel S."/>
            <person name="De Martino A."/>
            <person name="Detter J.C."/>
            <person name="Durkin C."/>
            <person name="Falciatore A."/>
            <person name="Fournet J."/>
            <person name="Haruta M."/>
            <person name="Huysman M.J."/>
            <person name="Jenkins B.D."/>
            <person name="Jiroutova K."/>
            <person name="Jorgensen R.E."/>
            <person name="Joubert Y."/>
            <person name="Kaplan A."/>
            <person name="Kroger N."/>
            <person name="Kroth P.G."/>
            <person name="La Roche J."/>
            <person name="Lindquist E."/>
            <person name="Lommer M."/>
            <person name="Martin-Jezequel V."/>
            <person name="Lopez P.J."/>
            <person name="Lucas S."/>
            <person name="Mangogna M."/>
            <person name="McGinnis K."/>
            <person name="Medlin L.K."/>
            <person name="Montsant A."/>
            <person name="Oudot-Le Secq M.P."/>
            <person name="Napoli C."/>
            <person name="Obornik M."/>
            <person name="Parker M.S."/>
            <person name="Petit J.L."/>
            <person name="Porcel B.M."/>
            <person name="Poulsen N."/>
            <person name="Robison M."/>
            <person name="Rychlewski L."/>
            <person name="Rynearson T.A."/>
            <person name="Schmutz J."/>
            <person name="Shapiro H."/>
            <person name="Siaut M."/>
            <person name="Stanley M."/>
            <person name="Sussman M.R."/>
            <person name="Taylor A.R."/>
            <person name="Vardi A."/>
            <person name="von Dassow P."/>
            <person name="Vyverman W."/>
            <person name="Willis A."/>
            <person name="Wyrwicz L.S."/>
            <person name="Rokhsar D.S."/>
            <person name="Weissenbach J."/>
            <person name="Armbrust E.V."/>
            <person name="Green B.R."/>
            <person name="Van de Peer Y."/>
            <person name="Grigoriev I.V."/>
        </authorList>
    </citation>
    <scope>NUCLEOTIDE SEQUENCE [LARGE SCALE GENOMIC DNA]</scope>
    <source>
        <strain evidence="2 3">CCAP 1055/1</strain>
    </source>
</reference>
<dbReference type="KEGG" id="pti:PHATRDRAFT_31571"/>
<keyword evidence="3" id="KW-1185">Reference proteome</keyword>
<dbReference type="GeneID" id="7196259"/>
<name>B7FRP8_PHATC</name>